<comment type="caution">
    <text evidence="2">The sequence shown here is derived from an EMBL/GenBank/DDBJ whole genome shotgun (WGS) entry which is preliminary data.</text>
</comment>
<dbReference type="NCBIfam" id="TIGR00738">
    <property type="entry name" value="rrf2_super"/>
    <property type="match status" value="1"/>
</dbReference>
<dbReference type="InterPro" id="IPR036390">
    <property type="entry name" value="WH_DNA-bd_sf"/>
</dbReference>
<dbReference type="GO" id="GO:0003677">
    <property type="term" value="F:DNA binding"/>
    <property type="evidence" value="ECO:0007669"/>
    <property type="project" value="UniProtKB-KW"/>
</dbReference>
<dbReference type="PROSITE" id="PS51197">
    <property type="entry name" value="HTH_RRF2_2"/>
    <property type="match status" value="1"/>
</dbReference>
<dbReference type="InterPro" id="IPR000944">
    <property type="entry name" value="Tscrpt_reg_Rrf2"/>
</dbReference>
<name>A0A8J4HCJ6_9PROT</name>
<dbReference type="AlphaFoldDB" id="A0A8J4HCJ6"/>
<accession>A0A8J4HCJ6</accession>
<dbReference type="GO" id="GO:0003700">
    <property type="term" value="F:DNA-binding transcription factor activity"/>
    <property type="evidence" value="ECO:0007669"/>
    <property type="project" value="TreeGrafter"/>
</dbReference>
<dbReference type="GO" id="GO:0005829">
    <property type="term" value="C:cytosol"/>
    <property type="evidence" value="ECO:0007669"/>
    <property type="project" value="TreeGrafter"/>
</dbReference>
<dbReference type="EMBL" id="DTQM01000147">
    <property type="protein sequence ID" value="HGC43045.1"/>
    <property type="molecule type" value="Genomic_DNA"/>
</dbReference>
<dbReference type="PANTHER" id="PTHR33221:SF4">
    <property type="entry name" value="HTH-TYPE TRANSCRIPTIONAL REPRESSOR NSRR"/>
    <property type="match status" value="1"/>
</dbReference>
<dbReference type="SUPFAM" id="SSF46785">
    <property type="entry name" value="Winged helix' DNA-binding domain"/>
    <property type="match status" value="1"/>
</dbReference>
<organism evidence="2">
    <name type="scientific">Acidicaldus sp</name>
    <dbReference type="NCBI Taxonomy" id="1872105"/>
    <lineage>
        <taxon>Bacteria</taxon>
        <taxon>Pseudomonadati</taxon>
        <taxon>Pseudomonadota</taxon>
        <taxon>Alphaproteobacteria</taxon>
        <taxon>Acetobacterales</taxon>
        <taxon>Acetobacteraceae</taxon>
        <taxon>Acidicaldus</taxon>
    </lineage>
</organism>
<sequence length="157" mass="17188">MRLTIYTDYTLRTLMLLALCPERLVTVAEIAETYDISESHITKVVHQLSLSGDVQTIRGRSGGMRLAKPPEAINLGAVVRRTESDFAIAACFENPDACPLHSTCVLEKALAAAVVAFLAVLDHYSIADLIAPRLKLQRALGLSPPPRKPKNALRERV</sequence>
<dbReference type="InterPro" id="IPR036388">
    <property type="entry name" value="WH-like_DNA-bd_sf"/>
</dbReference>
<dbReference type="Pfam" id="PF02082">
    <property type="entry name" value="Rrf2"/>
    <property type="match status" value="1"/>
</dbReference>
<proteinExistence type="predicted"/>
<dbReference type="PANTHER" id="PTHR33221">
    <property type="entry name" value="WINGED HELIX-TURN-HELIX TRANSCRIPTIONAL REGULATOR, RRF2 FAMILY"/>
    <property type="match status" value="1"/>
</dbReference>
<evidence type="ECO:0000313" key="2">
    <source>
        <dbReference type="EMBL" id="HGC43045.1"/>
    </source>
</evidence>
<protein>
    <submittedName>
        <fullName evidence="2">Rrf2 family transcriptional regulator</fullName>
    </submittedName>
</protein>
<reference evidence="2" key="1">
    <citation type="journal article" date="2020" name="mSystems">
        <title>Genome- and Community-Level Interaction Insights into Carbon Utilization and Element Cycling Functions of Hydrothermarchaeota in Hydrothermal Sediment.</title>
        <authorList>
            <person name="Zhou Z."/>
            <person name="Liu Y."/>
            <person name="Xu W."/>
            <person name="Pan J."/>
            <person name="Luo Z.H."/>
            <person name="Li M."/>
        </authorList>
    </citation>
    <scope>NUCLEOTIDE SEQUENCE</scope>
    <source>
        <strain evidence="2">SpSt-997</strain>
    </source>
</reference>
<keyword evidence="1" id="KW-0238">DNA-binding</keyword>
<dbReference type="Gene3D" id="1.10.10.10">
    <property type="entry name" value="Winged helix-like DNA-binding domain superfamily/Winged helix DNA-binding domain"/>
    <property type="match status" value="1"/>
</dbReference>
<gene>
    <name evidence="2" type="ORF">ENY07_07475</name>
</gene>
<evidence type="ECO:0000256" key="1">
    <source>
        <dbReference type="ARBA" id="ARBA00023125"/>
    </source>
</evidence>